<keyword evidence="1" id="KW-0472">Membrane</keyword>
<evidence type="ECO:0000256" key="1">
    <source>
        <dbReference type="SAM" id="Phobius"/>
    </source>
</evidence>
<protein>
    <submittedName>
        <fullName evidence="2">Uncharacterized protein</fullName>
    </submittedName>
</protein>
<gene>
    <name evidence="2" type="ORF">SAMN04487894_1256</name>
</gene>
<dbReference type="Proteomes" id="UP000198757">
    <property type="component" value="Unassembled WGS sequence"/>
</dbReference>
<dbReference type="STRING" id="1285928.SAMN04487894_1256"/>
<dbReference type="RefSeq" id="WP_090393310.1">
    <property type="nucleotide sequence ID" value="NZ_FMZO01000025.1"/>
</dbReference>
<keyword evidence="3" id="KW-1185">Reference proteome</keyword>
<keyword evidence="1" id="KW-0812">Transmembrane</keyword>
<accession>A0A1G7AT29</accession>
<evidence type="ECO:0000313" key="3">
    <source>
        <dbReference type="Proteomes" id="UP000198757"/>
    </source>
</evidence>
<organism evidence="2 3">
    <name type="scientific">Niabella drilacis (strain DSM 25811 / CCM 8410 / CCUG 62505 / LMG 26954 / E90)</name>
    <dbReference type="NCBI Taxonomy" id="1285928"/>
    <lineage>
        <taxon>Bacteria</taxon>
        <taxon>Pseudomonadati</taxon>
        <taxon>Bacteroidota</taxon>
        <taxon>Chitinophagia</taxon>
        <taxon>Chitinophagales</taxon>
        <taxon>Chitinophagaceae</taxon>
        <taxon>Niabella</taxon>
    </lineage>
</organism>
<name>A0A1G7AT29_NIADE</name>
<dbReference type="AlphaFoldDB" id="A0A1G7AT29"/>
<dbReference type="EMBL" id="FMZO01000025">
    <property type="protein sequence ID" value="SDE17872.1"/>
    <property type="molecule type" value="Genomic_DNA"/>
</dbReference>
<proteinExistence type="predicted"/>
<sequence>METLPIENQKGANKRSGCRRYFFMVLLVLILLGGGYVYWHYYNVFGDGVKSGILKNVVRKGQIFKTFEGELIQAGIKGAVGGGAQSNNFVFSIESKRIYDTLAIHSGKRFDLHYKEYRGALPWRGNTVYIVDSIIAMTDAGVSPF</sequence>
<keyword evidence="1" id="KW-1133">Transmembrane helix</keyword>
<feature type="transmembrane region" description="Helical" evidence="1">
    <location>
        <begin position="21"/>
        <end position="41"/>
    </location>
</feature>
<dbReference type="OrthoDB" id="9794557at2"/>
<reference evidence="3" key="1">
    <citation type="submission" date="2016-10" db="EMBL/GenBank/DDBJ databases">
        <authorList>
            <person name="Varghese N."/>
            <person name="Submissions S."/>
        </authorList>
    </citation>
    <scope>NUCLEOTIDE SEQUENCE [LARGE SCALE GENOMIC DNA]</scope>
    <source>
        <strain evidence="3">DSM 25811 / CCM 8410 / LMG 26954 / E90</strain>
    </source>
</reference>
<evidence type="ECO:0000313" key="2">
    <source>
        <dbReference type="EMBL" id="SDE17872.1"/>
    </source>
</evidence>